<dbReference type="PRINTS" id="PR00722">
    <property type="entry name" value="CHYMOTRYPSIN"/>
</dbReference>
<feature type="domain" description="Peptidase S1" evidence="19">
    <location>
        <begin position="320"/>
        <end position="553"/>
    </location>
</feature>
<evidence type="ECO:0000259" key="20">
    <source>
        <dbReference type="PROSITE" id="PS50287"/>
    </source>
</evidence>
<dbReference type="KEGG" id="xla:495248"/>
<dbReference type="OMA" id="QYIDESH"/>
<gene>
    <name evidence="22 23 24" type="primary">tmprss2.2.L</name>
</gene>
<dbReference type="FunFam" id="2.40.10.10:FF:000442">
    <property type="match status" value="1"/>
</dbReference>
<dbReference type="STRING" id="8355.A0A1L8HC98"/>
<dbReference type="GeneID" id="495248"/>
<evidence type="ECO:0000256" key="1">
    <source>
        <dbReference type="ARBA" id="ARBA00004401"/>
    </source>
</evidence>
<feature type="transmembrane region" description="Helical" evidence="18">
    <location>
        <begin position="65"/>
        <end position="89"/>
    </location>
</feature>
<keyword evidence="6 18" id="KW-0812">Transmembrane</keyword>
<dbReference type="AlphaFoldDB" id="A0A1L8HC98"/>
<keyword evidence="4" id="KW-0964">Secreted</keyword>
<dbReference type="SUPFAM" id="SSF50494">
    <property type="entry name" value="Trypsin-like serine proteases"/>
    <property type="match status" value="1"/>
</dbReference>
<dbReference type="InterPro" id="IPR001314">
    <property type="entry name" value="Peptidase_S1A"/>
</dbReference>
<dbReference type="PROSITE" id="PS00134">
    <property type="entry name" value="TRYPSIN_HIS"/>
    <property type="match status" value="1"/>
</dbReference>
<evidence type="ECO:0000259" key="19">
    <source>
        <dbReference type="PROSITE" id="PS50240"/>
    </source>
</evidence>
<dbReference type="Proteomes" id="UP000186698">
    <property type="component" value="Chromosome 2L"/>
</dbReference>
<keyword evidence="9" id="KW-0735">Signal-anchor</keyword>
<feature type="disulfide bond" evidence="15">
    <location>
        <begin position="197"/>
        <end position="212"/>
    </location>
</feature>
<dbReference type="InterPro" id="IPR036055">
    <property type="entry name" value="LDL_receptor-like_sf"/>
</dbReference>
<evidence type="ECO:0000313" key="22">
    <source>
        <dbReference type="RefSeq" id="XP_041437449.1"/>
    </source>
</evidence>
<keyword evidence="13 15" id="KW-1015">Disulfide bond</keyword>
<evidence type="ECO:0000256" key="16">
    <source>
        <dbReference type="PROSITE-ProRule" id="PRU00196"/>
    </source>
</evidence>
<dbReference type="FunFam" id="3.10.250.10:FF:000027">
    <property type="entry name" value="Transmembrane serine protease 2"/>
    <property type="match status" value="1"/>
</dbReference>
<dbReference type="SMART" id="SM00192">
    <property type="entry name" value="LDLa"/>
    <property type="match status" value="3"/>
</dbReference>
<dbReference type="SMART" id="SM00020">
    <property type="entry name" value="Tryp_SPc"/>
    <property type="match status" value="1"/>
</dbReference>
<dbReference type="InterPro" id="IPR033116">
    <property type="entry name" value="TRYPSIN_SER"/>
</dbReference>
<feature type="domain" description="SRCR" evidence="20">
    <location>
        <begin position="213"/>
        <end position="253"/>
    </location>
</feature>
<sequence>MDPNVYVVPPSYNEYELPPPPLYEPVPYTIPVKPPPPPYSSEVNTAQFGAGPPTRSSSWTHKKKICLISATVVCTVVAIGAALIIGFLVTKPSNTATCQIRCAYSSKCISPYQICDGTYDCIFGTDEDNCVTKSPSNPTCQIYCIYTFKCIYGYQICDGIRDCTYGDDENNCVTTRPTYCEKSCGSSPSCVLSSQWCDGVTQCPNGEDEMSCVRLYGADFQLQVYSPLKSAWLPVCSNNWNNDYGKLACQDFGYSRSSYNRSDTLPSTYSPNGYFQLNNGSWSSKFYTNVQYSSSCFSGNVVSLRCIRCGVSNNNVASRIVGGTNAALGNWPWQVSLRHSSGILCGGSIISPKWIVTAAHCVYGSSGIASDWKVFAGLLNLSNYYDSNGHLVEKIIAHPGYKDSNKDKDIALMKLRDEITFGYNTQPVCLPNSGMFWNAGTSCWISGWGTTSEKGTVSTTLKNAEVPLIDSKVCNQSSMYNGEITSSMICAGYRSGGVDTCQGDSGGPLVTKTSSIWWLVGDTSWGYGCARVNKPGVYGNMTTFLEWIYLQTRINS</sequence>
<dbReference type="InterPro" id="IPR043504">
    <property type="entry name" value="Peptidase_S1_PA_chymotrypsin"/>
</dbReference>
<dbReference type="Gene3D" id="2.40.10.10">
    <property type="entry name" value="Trypsin-like serine proteases"/>
    <property type="match status" value="3"/>
</dbReference>
<accession>A0A1L8HC98</accession>
<feature type="disulfide bond" evidence="15">
    <location>
        <begin position="115"/>
        <end position="130"/>
    </location>
</feature>
<dbReference type="OrthoDB" id="6380398at2759"/>
<dbReference type="PROSITE" id="PS00135">
    <property type="entry name" value="TRYPSIN_SER"/>
    <property type="match status" value="1"/>
</dbReference>
<dbReference type="GO" id="GO:0006508">
    <property type="term" value="P:proteolysis"/>
    <property type="evidence" value="ECO:0007669"/>
    <property type="project" value="UniProtKB-KW"/>
</dbReference>
<dbReference type="PROSITE" id="PS50240">
    <property type="entry name" value="TRYPSIN_DOM"/>
    <property type="match status" value="1"/>
</dbReference>
<evidence type="ECO:0000256" key="15">
    <source>
        <dbReference type="PROSITE-ProRule" id="PRU00124"/>
    </source>
</evidence>
<protein>
    <submittedName>
        <fullName evidence="22 23">Transmembrane protease serine 2 isoform X1</fullName>
    </submittedName>
</protein>
<keyword evidence="11 18" id="KW-0472">Membrane</keyword>
<evidence type="ECO:0000256" key="8">
    <source>
        <dbReference type="ARBA" id="ARBA00022825"/>
    </source>
</evidence>
<dbReference type="RefSeq" id="XP_041437451.1">
    <property type="nucleotide sequence ID" value="XM_041581517.1"/>
</dbReference>
<evidence type="ECO:0000256" key="7">
    <source>
        <dbReference type="ARBA" id="ARBA00022801"/>
    </source>
</evidence>
<dbReference type="InterPro" id="IPR018114">
    <property type="entry name" value="TRYPSIN_HIS"/>
</dbReference>
<evidence type="ECO:0000256" key="9">
    <source>
        <dbReference type="ARBA" id="ARBA00022968"/>
    </source>
</evidence>
<keyword evidence="7 17" id="KW-0378">Hydrolase</keyword>
<evidence type="ECO:0000256" key="14">
    <source>
        <dbReference type="ARBA" id="ARBA00023180"/>
    </source>
</evidence>
<dbReference type="GO" id="GO:0004252">
    <property type="term" value="F:serine-type endopeptidase activity"/>
    <property type="evidence" value="ECO:0007669"/>
    <property type="project" value="InterPro"/>
</dbReference>
<evidence type="ECO:0000313" key="23">
    <source>
        <dbReference type="RefSeq" id="XP_041437450.1"/>
    </source>
</evidence>
<keyword evidence="14" id="KW-0325">Glycoprotein</keyword>
<dbReference type="GO" id="GO:0005576">
    <property type="term" value="C:extracellular region"/>
    <property type="evidence" value="ECO:0007669"/>
    <property type="project" value="UniProtKB-SubCell"/>
</dbReference>
<evidence type="ECO:0000256" key="17">
    <source>
        <dbReference type="RuleBase" id="RU363034"/>
    </source>
</evidence>
<dbReference type="Pfam" id="PF15494">
    <property type="entry name" value="SRCR_2"/>
    <property type="match status" value="1"/>
</dbReference>
<keyword evidence="5 17" id="KW-0645">Protease</keyword>
<dbReference type="Gene3D" id="4.10.400.10">
    <property type="entry name" value="Low-density Lipoprotein Receptor"/>
    <property type="match status" value="3"/>
</dbReference>
<dbReference type="PANTHER" id="PTHR24252">
    <property type="entry name" value="ACROSIN-RELATED"/>
    <property type="match status" value="1"/>
</dbReference>
<comment type="caution">
    <text evidence="16">Lacks conserved residue(s) required for the propagation of feature annotation.</text>
</comment>
<evidence type="ECO:0000256" key="13">
    <source>
        <dbReference type="ARBA" id="ARBA00023157"/>
    </source>
</evidence>
<name>A0A1L8HC98_XENLA</name>
<dbReference type="PROSITE" id="PS50068">
    <property type="entry name" value="LDLRA_2"/>
    <property type="match status" value="3"/>
</dbReference>
<dbReference type="GO" id="GO:0005886">
    <property type="term" value="C:plasma membrane"/>
    <property type="evidence" value="ECO:0007669"/>
    <property type="project" value="UniProtKB-SubCell"/>
</dbReference>
<dbReference type="CTD" id="495248"/>
<evidence type="ECO:0000256" key="4">
    <source>
        <dbReference type="ARBA" id="ARBA00022525"/>
    </source>
</evidence>
<organism evidence="21 24">
    <name type="scientific">Xenopus laevis</name>
    <name type="common">African clawed frog</name>
    <dbReference type="NCBI Taxonomy" id="8355"/>
    <lineage>
        <taxon>Eukaryota</taxon>
        <taxon>Metazoa</taxon>
        <taxon>Chordata</taxon>
        <taxon>Craniata</taxon>
        <taxon>Vertebrata</taxon>
        <taxon>Euteleostomi</taxon>
        <taxon>Amphibia</taxon>
        <taxon>Batrachia</taxon>
        <taxon>Anura</taxon>
        <taxon>Pipoidea</taxon>
        <taxon>Pipidae</taxon>
        <taxon>Xenopodinae</taxon>
        <taxon>Xenopus</taxon>
        <taxon>Xenopus</taxon>
    </lineage>
</organism>
<dbReference type="PROSITE" id="PS50287">
    <property type="entry name" value="SRCR_2"/>
    <property type="match status" value="1"/>
</dbReference>
<evidence type="ECO:0000256" key="18">
    <source>
        <dbReference type="SAM" id="Phobius"/>
    </source>
</evidence>
<evidence type="ECO:0000313" key="24">
    <source>
        <dbReference type="RefSeq" id="XP_041437451.1"/>
    </source>
</evidence>
<evidence type="ECO:0000256" key="10">
    <source>
        <dbReference type="ARBA" id="ARBA00022989"/>
    </source>
</evidence>
<dbReference type="CDD" id="cd00112">
    <property type="entry name" value="LDLa"/>
    <property type="match status" value="3"/>
</dbReference>
<dbReference type="PaxDb" id="8355-A0A1L8HC98"/>
<dbReference type="InterPro" id="IPR009003">
    <property type="entry name" value="Peptidase_S1_PA"/>
</dbReference>
<comment type="subcellular location">
    <subcellularLocation>
        <location evidence="1">Cell membrane</location>
        <topology evidence="1">Single-pass type II membrane protein</topology>
    </subcellularLocation>
    <subcellularLocation>
        <location evidence="2">Secreted</location>
    </subcellularLocation>
</comment>
<proteinExistence type="predicted"/>
<evidence type="ECO:0000256" key="11">
    <source>
        <dbReference type="ARBA" id="ARBA00023136"/>
    </source>
</evidence>
<feature type="disulfide bond" evidence="15">
    <location>
        <begin position="157"/>
        <end position="172"/>
    </location>
</feature>
<keyword evidence="10 18" id="KW-1133">Transmembrane helix</keyword>
<evidence type="ECO:0000256" key="3">
    <source>
        <dbReference type="ARBA" id="ARBA00022475"/>
    </source>
</evidence>
<dbReference type="InterPro" id="IPR001254">
    <property type="entry name" value="Trypsin_dom"/>
</dbReference>
<dbReference type="SUPFAM" id="SSF56487">
    <property type="entry name" value="SRCR-like"/>
    <property type="match status" value="1"/>
</dbReference>
<evidence type="ECO:0000313" key="21">
    <source>
        <dbReference type="Proteomes" id="UP000186698"/>
    </source>
</evidence>
<evidence type="ECO:0000256" key="6">
    <source>
        <dbReference type="ARBA" id="ARBA00022692"/>
    </source>
</evidence>
<dbReference type="RefSeq" id="XP_041437450.1">
    <property type="nucleotide sequence ID" value="XM_041581516.1"/>
</dbReference>
<keyword evidence="12" id="KW-0865">Zymogen</keyword>
<keyword evidence="8 17" id="KW-0720">Serine protease</keyword>
<dbReference type="SMART" id="SM00202">
    <property type="entry name" value="SR"/>
    <property type="match status" value="1"/>
</dbReference>
<evidence type="ECO:0000256" key="5">
    <source>
        <dbReference type="ARBA" id="ARBA00022670"/>
    </source>
</evidence>
<dbReference type="InterPro" id="IPR001190">
    <property type="entry name" value="SRCR"/>
</dbReference>
<keyword evidence="3" id="KW-1003">Cell membrane</keyword>
<evidence type="ECO:0000256" key="2">
    <source>
        <dbReference type="ARBA" id="ARBA00004613"/>
    </source>
</evidence>
<dbReference type="Gene3D" id="3.10.250.10">
    <property type="entry name" value="SRCR-like domain"/>
    <property type="match status" value="1"/>
</dbReference>
<dbReference type="InterPro" id="IPR036772">
    <property type="entry name" value="SRCR-like_dom_sf"/>
</dbReference>
<dbReference type="InterPro" id="IPR002172">
    <property type="entry name" value="LDrepeatLR_classA_rpt"/>
</dbReference>
<keyword evidence="21" id="KW-1185">Reference proteome</keyword>
<dbReference type="CDD" id="cd00190">
    <property type="entry name" value="Tryp_SPc"/>
    <property type="match status" value="1"/>
</dbReference>
<reference evidence="22 23" key="1">
    <citation type="submission" date="2025-04" db="UniProtKB">
        <authorList>
            <consortium name="RefSeq"/>
        </authorList>
    </citation>
    <scope>IDENTIFICATION</scope>
    <source>
        <strain evidence="22 23">J_2021</strain>
        <tissue evidence="22 23">Erythrocytes</tissue>
    </source>
</reference>
<dbReference type="Pfam" id="PF00089">
    <property type="entry name" value="Trypsin"/>
    <property type="match status" value="1"/>
</dbReference>
<evidence type="ECO:0000256" key="12">
    <source>
        <dbReference type="ARBA" id="ARBA00023145"/>
    </source>
</evidence>
<dbReference type="SUPFAM" id="SSF57424">
    <property type="entry name" value="LDL receptor-like module"/>
    <property type="match status" value="3"/>
</dbReference>
<dbReference type="PANTHER" id="PTHR24252:SF24">
    <property type="entry name" value="TRANSMEMBRANE PROTEASE SERINE 2-LIKE ISOFORM X1"/>
    <property type="match status" value="1"/>
</dbReference>
<dbReference type="RefSeq" id="XP_041437449.1">
    <property type="nucleotide sequence ID" value="XM_041581515.1"/>
</dbReference>